<dbReference type="RefSeq" id="WP_008824961.1">
    <property type="nucleotide sequence ID" value="NZ_AFNU02000004.1"/>
</dbReference>
<gene>
    <name evidence="13" type="primary">mfd</name>
    <name evidence="17" type="ORF">HLPCO_001446</name>
</gene>
<keyword evidence="8 13" id="KW-0238">DNA-binding</keyword>
<evidence type="ECO:0000313" key="17">
    <source>
        <dbReference type="EMBL" id="ERJ12460.1"/>
    </source>
</evidence>
<dbReference type="CDD" id="cd17991">
    <property type="entry name" value="DEXHc_TRCF"/>
    <property type="match status" value="1"/>
</dbReference>
<dbReference type="Pfam" id="PF03461">
    <property type="entry name" value="TRCF"/>
    <property type="match status" value="1"/>
</dbReference>
<keyword evidence="7 13" id="KW-0067">ATP-binding</keyword>
<dbReference type="NCBIfam" id="TIGR00580">
    <property type="entry name" value="mfd"/>
    <property type="match status" value="1"/>
</dbReference>
<keyword evidence="6 17" id="KW-0347">Helicase</keyword>
<dbReference type="InParanoid" id="U2FI19"/>
<evidence type="ECO:0000256" key="8">
    <source>
        <dbReference type="ARBA" id="ARBA00023125"/>
    </source>
</evidence>
<dbReference type="eggNOG" id="COG1197">
    <property type="taxonomic scope" value="Bacteria"/>
</dbReference>
<keyword evidence="14" id="KW-0175">Coiled coil</keyword>
<dbReference type="SMART" id="SM00490">
    <property type="entry name" value="HELICc"/>
    <property type="match status" value="1"/>
</dbReference>
<feature type="domain" description="Helicase ATP-binding" evidence="15">
    <location>
        <begin position="634"/>
        <end position="795"/>
    </location>
</feature>
<evidence type="ECO:0000256" key="5">
    <source>
        <dbReference type="ARBA" id="ARBA00022801"/>
    </source>
</evidence>
<dbReference type="SMART" id="SM01058">
    <property type="entry name" value="CarD_TRCF"/>
    <property type="match status" value="1"/>
</dbReference>
<dbReference type="InterPro" id="IPR005118">
    <property type="entry name" value="TRCF_C"/>
</dbReference>
<dbReference type="PROSITE" id="PS51192">
    <property type="entry name" value="HELICASE_ATP_BIND_1"/>
    <property type="match status" value="1"/>
</dbReference>
<dbReference type="GO" id="GO:0003678">
    <property type="term" value="F:DNA helicase activity"/>
    <property type="evidence" value="ECO:0007669"/>
    <property type="project" value="TreeGrafter"/>
</dbReference>
<evidence type="ECO:0000256" key="3">
    <source>
        <dbReference type="ARBA" id="ARBA00022741"/>
    </source>
</evidence>
<dbReference type="GO" id="GO:0016787">
    <property type="term" value="F:hydrolase activity"/>
    <property type="evidence" value="ECO:0007669"/>
    <property type="project" value="UniProtKB-KW"/>
</dbReference>
<dbReference type="Gene3D" id="3.90.1150.50">
    <property type="entry name" value="Transcription-repair-coupling factor, D7 domain"/>
    <property type="match status" value="1"/>
</dbReference>
<evidence type="ECO:0000256" key="10">
    <source>
        <dbReference type="ARBA" id="ARBA00061104"/>
    </source>
</evidence>
<evidence type="ECO:0000256" key="1">
    <source>
        <dbReference type="ARBA" id="ARBA00004496"/>
    </source>
</evidence>
<evidence type="ECO:0000256" key="14">
    <source>
        <dbReference type="SAM" id="Coils"/>
    </source>
</evidence>
<evidence type="ECO:0000256" key="2">
    <source>
        <dbReference type="ARBA" id="ARBA00022490"/>
    </source>
</evidence>
<feature type="coiled-coil region" evidence="14">
    <location>
        <begin position="991"/>
        <end position="1025"/>
    </location>
</feature>
<dbReference type="InterPro" id="IPR011545">
    <property type="entry name" value="DEAD/DEAH_box_helicase_dom"/>
</dbReference>
<keyword evidence="9 13" id="KW-0234">DNA repair</keyword>
<dbReference type="Pfam" id="PF02559">
    <property type="entry name" value="CarD_TRCF_RID"/>
    <property type="match status" value="1"/>
</dbReference>
<evidence type="ECO:0000256" key="11">
    <source>
        <dbReference type="ARBA" id="ARBA00061399"/>
    </source>
</evidence>
<evidence type="ECO:0000256" key="4">
    <source>
        <dbReference type="ARBA" id="ARBA00022763"/>
    </source>
</evidence>
<dbReference type="SMART" id="SM00487">
    <property type="entry name" value="DEXDc"/>
    <property type="match status" value="1"/>
</dbReference>
<reference evidence="17 18" key="1">
    <citation type="journal article" date="2011" name="J. Bacteriol.">
        <title>Genome sequence of Haloplasma contractile, an unusual contractile bacterium from a deep-sea anoxic brine lake.</title>
        <authorList>
            <person name="Antunes A."/>
            <person name="Alam I."/>
            <person name="El Dorry H."/>
            <person name="Siam R."/>
            <person name="Robertson A."/>
            <person name="Bajic V.B."/>
            <person name="Stingl U."/>
        </authorList>
    </citation>
    <scope>NUCLEOTIDE SEQUENCE [LARGE SCALE GENOMIC DNA]</scope>
    <source>
        <strain evidence="17 18">SSD-17B</strain>
    </source>
</reference>
<dbReference type="PANTHER" id="PTHR47964">
    <property type="entry name" value="ATP-DEPENDENT DNA HELICASE HOMOLOG RECG, CHLOROPLASTIC"/>
    <property type="match status" value="1"/>
</dbReference>
<dbReference type="PROSITE" id="PS51194">
    <property type="entry name" value="HELICASE_CTER"/>
    <property type="match status" value="1"/>
</dbReference>
<dbReference type="GO" id="GO:0006355">
    <property type="term" value="P:regulation of DNA-templated transcription"/>
    <property type="evidence" value="ECO:0007669"/>
    <property type="project" value="UniProtKB-UniRule"/>
</dbReference>
<dbReference type="SUPFAM" id="SSF143517">
    <property type="entry name" value="TRCF domain-like"/>
    <property type="match status" value="1"/>
</dbReference>
<dbReference type="InterPro" id="IPR001650">
    <property type="entry name" value="Helicase_C-like"/>
</dbReference>
<dbReference type="GO" id="GO:0000716">
    <property type="term" value="P:transcription-coupled nucleotide-excision repair, DNA damage recognition"/>
    <property type="evidence" value="ECO:0007669"/>
    <property type="project" value="UniProtKB-UniRule"/>
</dbReference>
<reference evidence="17 18" key="2">
    <citation type="journal article" date="2013" name="PLoS ONE">
        <title>INDIGO - INtegrated Data Warehouse of MIcrobial GenOmes with Examples from the Red Sea Extremophiles.</title>
        <authorList>
            <person name="Alam I."/>
            <person name="Antunes A."/>
            <person name="Kamau A.A."/>
            <person name="Ba Alawi W."/>
            <person name="Kalkatawi M."/>
            <person name="Stingl U."/>
            <person name="Bajic V.B."/>
        </authorList>
    </citation>
    <scope>NUCLEOTIDE SEQUENCE [LARGE SCALE GENOMIC DNA]</scope>
    <source>
        <strain evidence="17 18">SSD-17B</strain>
    </source>
</reference>
<dbReference type="InterPro" id="IPR003711">
    <property type="entry name" value="CarD-like/TRCF_RID"/>
</dbReference>
<evidence type="ECO:0000256" key="13">
    <source>
        <dbReference type="HAMAP-Rule" id="MF_00969"/>
    </source>
</evidence>
<evidence type="ECO:0000256" key="12">
    <source>
        <dbReference type="ARBA" id="ARBA00070128"/>
    </source>
</evidence>
<dbReference type="STRING" id="1033810.HLPCO_001446"/>
<evidence type="ECO:0000313" key="18">
    <source>
        <dbReference type="Proteomes" id="UP000005707"/>
    </source>
</evidence>
<keyword evidence="4 13" id="KW-0227">DNA damage</keyword>
<dbReference type="InterPro" id="IPR047112">
    <property type="entry name" value="RecG/Mfd"/>
</dbReference>
<dbReference type="Pfam" id="PF00271">
    <property type="entry name" value="Helicase_C"/>
    <property type="match status" value="1"/>
</dbReference>
<dbReference type="GO" id="GO:0003684">
    <property type="term" value="F:damaged DNA binding"/>
    <property type="evidence" value="ECO:0007669"/>
    <property type="project" value="InterPro"/>
</dbReference>
<name>U2FI19_9MOLU</name>
<dbReference type="EMBL" id="AFNU02000004">
    <property type="protein sequence ID" value="ERJ12460.1"/>
    <property type="molecule type" value="Genomic_DNA"/>
</dbReference>
<comment type="caution">
    <text evidence="17">The sequence shown here is derived from an EMBL/GenBank/DDBJ whole genome shotgun (WGS) entry which is preliminary data.</text>
</comment>
<proteinExistence type="inferred from homology"/>
<protein>
    <recommendedName>
        <fullName evidence="12 13">Transcription-repair-coupling factor</fullName>
        <shortName evidence="13">TRCF</shortName>
        <ecNumber evidence="13">3.6.4.-</ecNumber>
    </recommendedName>
</protein>
<comment type="function">
    <text evidence="13">Couples transcription and DNA repair by recognizing RNA polymerase (RNAP) stalled at DNA lesions. Mediates ATP-dependent release of RNAP and its truncated transcript from the DNA, and recruitment of nucleotide excision repair machinery to the damaged site.</text>
</comment>
<comment type="similarity">
    <text evidence="10 13">In the N-terminal section; belongs to the UvrB family.</text>
</comment>
<dbReference type="PANTHER" id="PTHR47964:SF1">
    <property type="entry name" value="ATP-DEPENDENT DNA HELICASE HOMOLOG RECG, CHLOROPLASTIC"/>
    <property type="match status" value="1"/>
</dbReference>
<dbReference type="InterPro" id="IPR004576">
    <property type="entry name" value="Mfd"/>
</dbReference>
<dbReference type="InterPro" id="IPR036101">
    <property type="entry name" value="CarD-like/TRCF_RID_sf"/>
</dbReference>
<sequence>MDTVIKYLESTPFIRELKLNLNNQNQKILINNINDNIQSVVISNLFKTTDQNIIVVVPNLYSAQKLYDRVVQILDSTYVHFFPMDEFISAEMLASSDEFRQERITSLIDITQGKQGVIITHTLGAIRKLPPKRVFEDNIIHLRTNDIVDFDELTRSCINNGYKRQTVVEKPGDLAVRGGIIDIYPFTSDHPFRVEFFDDEVESIRTFEEKTQRSIEKITEVFIPPMYELVYNDEQKQQAIDKLTSEFKNKLKGKKPYQQELLEEQFEKEISNIDNHNELSRVHKYIDYLYEETDTLIDYMKGNALIVFSEYNNIINNYNNFEHEYQEYIKDLLDDGKSLFIPQHYVNLDFYINKPHNKLFFLEHTTLIKDIKFNQSLFMSSKTVEKYYGDLDLLYSELKKNKNKTYCLCFKNRNQADRFTVLLEEQQISYSLIGAKDKILENKVNIVISNLSEGFELINEQVKFITNSELYKKPTKVVKYRSTIKEATRIKNVDELNVSDFIVHNEHGIGRYLGIKTLVSNGISRDFLQIAYKGDDKLYVPVEKIDQIQKYVGGEGAKPKIHKIGGTEWIKTKKSVTKRVKDIADKLIKLYSEREHTSGYAFTKDFPEQEHFEEDFPYVETRDQLTAVDEIKKDMETQVPMDRLLCGDVGYGKTEVAMRAAFKAVMDNKQVAYLAPTTILTQQHYDSFVERFRNFPINIALLNRYVSKKDQQEIIKKTKKKQIDIVIGTHRLLSKDIKFQDLGLLVVDEEQRFGVEHKERIKELKVNVDVLTLTATPIPRTMQMSLIGVRSLSLLETPPENRYPVQTYVIEENDTIIKDAIERELSRDGQVFFLHNRVSEIDHIVSKVKRLVPGANVTFAHGQMSKEQLENTMYSFLKKKFDVLVCTTIIETGIDISNANTLIISNSDKLGLSQLYQLRGRVGRSDRIAYAYLMYPKRKVLTEIANKRLQAIKDFTELGSGFKIAKQDLAIRGAGDLLGAKQYGFIDSVGFEMYNKLLKEAIEERKEEKEEIKKYNKEITEIKQSDDIDIRLNINAYIPNDYIKDESLKIEIYKKIKLLDHIDDLYELEHELKDRFSSFPQPVENLLNIAYIKSKAIDLGINKITETKTQVEFIFEEEASTKLDGEKLFTSANLISPNIRFKYMNSKIIMTIEKPRLKENYLMVTRKLFLKLTNVE</sequence>
<comment type="similarity">
    <text evidence="11 13">In the C-terminal section; belongs to the helicase family. RecG subfamily.</text>
</comment>
<dbReference type="Gene3D" id="3.40.50.11180">
    <property type="match status" value="1"/>
</dbReference>
<keyword evidence="18" id="KW-1185">Reference proteome</keyword>
<comment type="subcellular location">
    <subcellularLocation>
        <location evidence="1 13">Cytoplasm</location>
    </subcellularLocation>
</comment>
<dbReference type="InterPro" id="IPR014001">
    <property type="entry name" value="Helicase_ATP-bd"/>
</dbReference>
<dbReference type="Pfam" id="PF17757">
    <property type="entry name" value="UvrB_inter"/>
    <property type="match status" value="1"/>
</dbReference>
<evidence type="ECO:0000259" key="16">
    <source>
        <dbReference type="PROSITE" id="PS51194"/>
    </source>
</evidence>
<dbReference type="SUPFAM" id="SSF141259">
    <property type="entry name" value="CarD-like"/>
    <property type="match status" value="1"/>
</dbReference>
<evidence type="ECO:0000256" key="9">
    <source>
        <dbReference type="ARBA" id="ARBA00023204"/>
    </source>
</evidence>
<dbReference type="FunFam" id="3.40.50.300:FF:000546">
    <property type="entry name" value="Transcription-repair-coupling factor"/>
    <property type="match status" value="1"/>
</dbReference>
<dbReference type="Gene3D" id="3.30.2060.10">
    <property type="entry name" value="Penicillin-binding protein 1b domain"/>
    <property type="match status" value="1"/>
</dbReference>
<dbReference type="OrthoDB" id="9804325at2"/>
<dbReference type="InterPro" id="IPR027417">
    <property type="entry name" value="P-loop_NTPase"/>
</dbReference>
<accession>U2FI19</accession>
<keyword evidence="2 13" id="KW-0963">Cytoplasm</keyword>
<dbReference type="Gene3D" id="3.40.50.300">
    <property type="entry name" value="P-loop containing nucleotide triphosphate hydrolases"/>
    <property type="match status" value="2"/>
</dbReference>
<dbReference type="HAMAP" id="MF_00969">
    <property type="entry name" value="TRCF"/>
    <property type="match status" value="1"/>
</dbReference>
<dbReference type="EC" id="3.6.4.-" evidence="13"/>
<dbReference type="AlphaFoldDB" id="U2FI19"/>
<dbReference type="Pfam" id="PF00270">
    <property type="entry name" value="DEAD"/>
    <property type="match status" value="1"/>
</dbReference>
<organism evidence="17 18">
    <name type="scientific">Haloplasma contractile SSD-17B</name>
    <dbReference type="NCBI Taxonomy" id="1033810"/>
    <lineage>
        <taxon>Bacteria</taxon>
        <taxon>Bacillati</taxon>
        <taxon>Mycoplasmatota</taxon>
        <taxon>Mollicutes</taxon>
        <taxon>Haloplasmatales</taxon>
        <taxon>Haloplasmataceae</taxon>
        <taxon>Haloplasma</taxon>
    </lineage>
</organism>
<dbReference type="Gene3D" id="2.40.10.170">
    <property type="match status" value="1"/>
</dbReference>
<dbReference type="InterPro" id="IPR041471">
    <property type="entry name" value="UvrB_inter"/>
</dbReference>
<keyword evidence="5 13" id="KW-0378">Hydrolase</keyword>
<evidence type="ECO:0000259" key="15">
    <source>
        <dbReference type="PROSITE" id="PS51192"/>
    </source>
</evidence>
<dbReference type="GO" id="GO:0005737">
    <property type="term" value="C:cytoplasm"/>
    <property type="evidence" value="ECO:0007669"/>
    <property type="project" value="UniProtKB-SubCell"/>
</dbReference>
<dbReference type="SMART" id="SM00982">
    <property type="entry name" value="TRCF"/>
    <property type="match status" value="1"/>
</dbReference>
<dbReference type="Proteomes" id="UP000005707">
    <property type="component" value="Unassembled WGS sequence"/>
</dbReference>
<dbReference type="GO" id="GO:0005524">
    <property type="term" value="F:ATP binding"/>
    <property type="evidence" value="ECO:0007669"/>
    <property type="project" value="UniProtKB-UniRule"/>
</dbReference>
<evidence type="ECO:0000256" key="6">
    <source>
        <dbReference type="ARBA" id="ARBA00022806"/>
    </source>
</evidence>
<keyword evidence="3 13" id="KW-0547">Nucleotide-binding</keyword>
<dbReference type="SUPFAM" id="SSF52540">
    <property type="entry name" value="P-loop containing nucleoside triphosphate hydrolases"/>
    <property type="match status" value="4"/>
</dbReference>
<dbReference type="FunCoup" id="U2FI19">
    <property type="interactions" value="399"/>
</dbReference>
<evidence type="ECO:0000256" key="7">
    <source>
        <dbReference type="ARBA" id="ARBA00022840"/>
    </source>
</evidence>
<dbReference type="InterPro" id="IPR037235">
    <property type="entry name" value="TRCF-like_C_D7"/>
</dbReference>
<feature type="domain" description="Helicase C-terminal" evidence="16">
    <location>
        <begin position="816"/>
        <end position="970"/>
    </location>
</feature>